<evidence type="ECO:0000313" key="7">
    <source>
        <dbReference type="EMBL" id="MCW5321743.1"/>
    </source>
</evidence>
<dbReference type="InterPro" id="IPR043322">
    <property type="entry name" value="CtBP"/>
</dbReference>
<organism evidence="7 8">
    <name type="scientific">Verminephrobacter aporrectodeae subsp. tuberculatae</name>
    <dbReference type="NCBI Taxonomy" id="1110392"/>
    <lineage>
        <taxon>Bacteria</taxon>
        <taxon>Pseudomonadati</taxon>
        <taxon>Pseudomonadota</taxon>
        <taxon>Betaproteobacteria</taxon>
        <taxon>Burkholderiales</taxon>
        <taxon>Comamonadaceae</taxon>
        <taxon>Verminephrobacter</taxon>
    </lineage>
</organism>
<dbReference type="SUPFAM" id="SSF52283">
    <property type="entry name" value="Formate/glycerate dehydrogenase catalytic domain-like"/>
    <property type="match status" value="1"/>
</dbReference>
<evidence type="ECO:0000259" key="6">
    <source>
        <dbReference type="Pfam" id="PF02826"/>
    </source>
</evidence>
<dbReference type="InterPro" id="IPR036291">
    <property type="entry name" value="NAD(P)-bd_dom_sf"/>
</dbReference>
<dbReference type="InterPro" id="IPR006140">
    <property type="entry name" value="D-isomer_DH_NAD-bd"/>
</dbReference>
<dbReference type="Pfam" id="PF00389">
    <property type="entry name" value="2-Hacid_dh"/>
    <property type="match status" value="1"/>
</dbReference>
<keyword evidence="3" id="KW-0520">NAD</keyword>
<gene>
    <name evidence="7" type="ORF">D5039_11440</name>
</gene>
<feature type="domain" description="D-isomer specific 2-hydroxyacid dehydrogenase NAD-binding" evidence="6">
    <location>
        <begin position="123"/>
        <end position="300"/>
    </location>
</feature>
<evidence type="ECO:0000256" key="4">
    <source>
        <dbReference type="RuleBase" id="RU003719"/>
    </source>
</evidence>
<evidence type="ECO:0000256" key="1">
    <source>
        <dbReference type="ARBA" id="ARBA00005854"/>
    </source>
</evidence>
<evidence type="ECO:0000313" key="8">
    <source>
        <dbReference type="Proteomes" id="UP001208935"/>
    </source>
</evidence>
<dbReference type="Gene3D" id="3.40.50.720">
    <property type="entry name" value="NAD(P)-binding Rossmann-like Domain"/>
    <property type="match status" value="2"/>
</dbReference>
<dbReference type="Pfam" id="PF02826">
    <property type="entry name" value="2-Hacid_dh_C"/>
    <property type="match status" value="1"/>
</dbReference>
<dbReference type="EMBL" id="QZCW01000002">
    <property type="protein sequence ID" value="MCW5321743.1"/>
    <property type="molecule type" value="Genomic_DNA"/>
</dbReference>
<accession>A0ABT3KTV6</accession>
<feature type="domain" description="D-isomer specific 2-hydroxyacid dehydrogenase catalytic" evidence="5">
    <location>
        <begin position="30"/>
        <end position="329"/>
    </location>
</feature>
<sequence length="337" mass="35625">MRCLHPGSLVSISCRQRRVVVTDYNFPDVAVERAAAEQHGAQFIACQCKSAEDVTQAVKDADVAVVQFAPLTAPAIAGMAQGATVIRYGIGYDNIDLHAAFDCGLAVGYIPDYCTAEVADHTVSMVLAALRKLPQLDASVRAGDWKAVAVVKPIKPFDQTTVGFLGLGRIGSLVLTRLQPFGFRFLVADPQIDKARAAQLGATSVERDALFRHADVISLHAPATAETTHVVNAQTLRTMKPDAIIVNTARGRLVDEAALAQALAAGNISGAALDVFETEALPADSPLRGAPNLILTPHAAWYSEHAIMRLQELAAADIARILTGQGPRCPVPGSPGP</sequence>
<dbReference type="PANTHER" id="PTHR42789">
    <property type="entry name" value="D-ISOMER SPECIFIC 2-HYDROXYACID DEHYDROGENASE FAMILY PROTEIN (AFU_ORTHOLOGUE AFUA_6G10090)"/>
    <property type="match status" value="1"/>
</dbReference>
<proteinExistence type="inferred from homology"/>
<comment type="similarity">
    <text evidence="1 4">Belongs to the D-isomer specific 2-hydroxyacid dehydrogenase family.</text>
</comment>
<dbReference type="InterPro" id="IPR050857">
    <property type="entry name" value="D-2-hydroxyacid_DH"/>
</dbReference>
<evidence type="ECO:0000259" key="5">
    <source>
        <dbReference type="Pfam" id="PF00389"/>
    </source>
</evidence>
<dbReference type="InterPro" id="IPR029753">
    <property type="entry name" value="D-isomer_DH_CS"/>
</dbReference>
<keyword evidence="2 4" id="KW-0560">Oxidoreductase</keyword>
<dbReference type="CDD" id="cd05299">
    <property type="entry name" value="CtBP_dh"/>
    <property type="match status" value="1"/>
</dbReference>
<evidence type="ECO:0000256" key="3">
    <source>
        <dbReference type="ARBA" id="ARBA00023027"/>
    </source>
</evidence>
<comment type="caution">
    <text evidence="7">The sequence shown here is derived from an EMBL/GenBank/DDBJ whole genome shotgun (WGS) entry which is preliminary data.</text>
</comment>
<reference evidence="8" key="1">
    <citation type="submission" date="2023-07" db="EMBL/GenBank/DDBJ databases">
        <title>Verminephrobacter genomes.</title>
        <authorList>
            <person name="Lund M.B."/>
        </authorList>
    </citation>
    <scope>NUCLEOTIDE SEQUENCE [LARGE SCALE GENOMIC DNA]</scope>
    <source>
        <strain evidence="8">AtM5-05</strain>
    </source>
</reference>
<dbReference type="InterPro" id="IPR006139">
    <property type="entry name" value="D-isomer_2_OHA_DH_cat_dom"/>
</dbReference>
<dbReference type="Proteomes" id="UP001208935">
    <property type="component" value="Unassembled WGS sequence"/>
</dbReference>
<dbReference type="PANTHER" id="PTHR42789:SF1">
    <property type="entry name" value="D-ISOMER SPECIFIC 2-HYDROXYACID DEHYDROGENASE FAMILY PROTEIN (AFU_ORTHOLOGUE AFUA_6G10090)"/>
    <property type="match status" value="1"/>
</dbReference>
<dbReference type="PROSITE" id="PS00670">
    <property type="entry name" value="D_2_HYDROXYACID_DH_2"/>
    <property type="match status" value="1"/>
</dbReference>
<keyword evidence="8" id="KW-1185">Reference proteome</keyword>
<name>A0ABT3KTV6_9BURK</name>
<evidence type="ECO:0000256" key="2">
    <source>
        <dbReference type="ARBA" id="ARBA00023002"/>
    </source>
</evidence>
<dbReference type="SUPFAM" id="SSF51735">
    <property type="entry name" value="NAD(P)-binding Rossmann-fold domains"/>
    <property type="match status" value="1"/>
</dbReference>
<protein>
    <submittedName>
        <fullName evidence="7">C-terminal binding protein</fullName>
    </submittedName>
</protein>
<dbReference type="PROSITE" id="PS00671">
    <property type="entry name" value="D_2_HYDROXYACID_DH_3"/>
    <property type="match status" value="1"/>
</dbReference>